<dbReference type="InterPro" id="IPR001356">
    <property type="entry name" value="HD"/>
</dbReference>
<feature type="DNA-binding region" description="Homeobox" evidence="5">
    <location>
        <begin position="3"/>
        <end position="45"/>
    </location>
</feature>
<comment type="subcellular location">
    <subcellularLocation>
        <location evidence="1 5 6">Nucleus</location>
    </subcellularLocation>
</comment>
<dbReference type="OrthoDB" id="6159439at2759"/>
<dbReference type="InterPro" id="IPR009057">
    <property type="entry name" value="Homeodomain-like_sf"/>
</dbReference>
<organism evidence="9 10">
    <name type="scientific">Geosmithia morbida</name>
    <dbReference type="NCBI Taxonomy" id="1094350"/>
    <lineage>
        <taxon>Eukaryota</taxon>
        <taxon>Fungi</taxon>
        <taxon>Dikarya</taxon>
        <taxon>Ascomycota</taxon>
        <taxon>Pezizomycotina</taxon>
        <taxon>Sordariomycetes</taxon>
        <taxon>Hypocreomycetidae</taxon>
        <taxon>Hypocreales</taxon>
        <taxon>Bionectriaceae</taxon>
        <taxon>Geosmithia</taxon>
    </lineage>
</organism>
<evidence type="ECO:0000256" key="3">
    <source>
        <dbReference type="ARBA" id="ARBA00023155"/>
    </source>
</evidence>
<feature type="region of interest" description="Disordered" evidence="7">
    <location>
        <begin position="178"/>
        <end position="215"/>
    </location>
</feature>
<evidence type="ECO:0000256" key="5">
    <source>
        <dbReference type="PROSITE-ProRule" id="PRU00108"/>
    </source>
</evidence>
<dbReference type="GO" id="GO:0000977">
    <property type="term" value="F:RNA polymerase II transcription regulatory region sequence-specific DNA binding"/>
    <property type="evidence" value="ECO:0007669"/>
    <property type="project" value="TreeGrafter"/>
</dbReference>
<evidence type="ECO:0000313" key="10">
    <source>
        <dbReference type="Proteomes" id="UP000749293"/>
    </source>
</evidence>
<feature type="domain" description="Homeobox" evidence="8">
    <location>
        <begin position="1"/>
        <end position="44"/>
    </location>
</feature>
<feature type="region of interest" description="Disordered" evidence="7">
    <location>
        <begin position="377"/>
        <end position="399"/>
    </location>
</feature>
<feature type="region of interest" description="Disordered" evidence="7">
    <location>
        <begin position="76"/>
        <end position="140"/>
    </location>
</feature>
<evidence type="ECO:0000259" key="8">
    <source>
        <dbReference type="PROSITE" id="PS50071"/>
    </source>
</evidence>
<dbReference type="SUPFAM" id="SSF46689">
    <property type="entry name" value="Homeodomain-like"/>
    <property type="match status" value="1"/>
</dbReference>
<proteinExistence type="predicted"/>
<dbReference type="EMBL" id="JAANYQ010000016">
    <property type="protein sequence ID" value="KAF4120489.1"/>
    <property type="molecule type" value="Genomic_DNA"/>
</dbReference>
<evidence type="ECO:0000256" key="4">
    <source>
        <dbReference type="ARBA" id="ARBA00023242"/>
    </source>
</evidence>
<accession>A0A9P4YRK2</accession>
<dbReference type="PANTHER" id="PTHR24208:SF166">
    <property type="entry name" value="LIM HOMEOBOX TRANSCRIPTION FACTOR 1 ALPHA, ISOFORM B"/>
    <property type="match status" value="1"/>
</dbReference>
<dbReference type="GO" id="GO:0000981">
    <property type="term" value="F:DNA-binding transcription factor activity, RNA polymerase II-specific"/>
    <property type="evidence" value="ECO:0007669"/>
    <property type="project" value="TreeGrafter"/>
</dbReference>
<feature type="compositionally biased region" description="Low complexity" evidence="7">
    <location>
        <begin position="254"/>
        <end position="271"/>
    </location>
</feature>
<dbReference type="AlphaFoldDB" id="A0A9P4YRK2"/>
<name>A0A9P4YRK2_9HYPO</name>
<feature type="compositionally biased region" description="Basic and acidic residues" evidence="7">
    <location>
        <begin position="291"/>
        <end position="301"/>
    </location>
</feature>
<keyword evidence="10" id="KW-1185">Reference proteome</keyword>
<evidence type="ECO:0000256" key="2">
    <source>
        <dbReference type="ARBA" id="ARBA00023125"/>
    </source>
</evidence>
<feature type="region of interest" description="Disordered" evidence="7">
    <location>
        <begin position="339"/>
        <end position="358"/>
    </location>
</feature>
<dbReference type="PANTHER" id="PTHR24208">
    <property type="entry name" value="LIM/HOMEOBOX PROTEIN LHX"/>
    <property type="match status" value="1"/>
</dbReference>
<dbReference type="Gene3D" id="1.10.10.60">
    <property type="entry name" value="Homeodomain-like"/>
    <property type="match status" value="1"/>
</dbReference>
<feature type="compositionally biased region" description="Basic and acidic residues" evidence="7">
    <location>
        <begin position="386"/>
        <end position="399"/>
    </location>
</feature>
<keyword evidence="3 5" id="KW-0371">Homeobox</keyword>
<keyword evidence="4 5" id="KW-0539">Nucleus</keyword>
<evidence type="ECO:0000256" key="6">
    <source>
        <dbReference type="RuleBase" id="RU000682"/>
    </source>
</evidence>
<protein>
    <submittedName>
        <fullName evidence="9">Homeobox domain</fullName>
    </submittedName>
</protein>
<feature type="region of interest" description="Disordered" evidence="7">
    <location>
        <begin position="250"/>
        <end position="326"/>
    </location>
</feature>
<feature type="compositionally biased region" description="Basic and acidic residues" evidence="7">
    <location>
        <begin position="93"/>
        <end position="112"/>
    </location>
</feature>
<dbReference type="PROSITE" id="PS50071">
    <property type="entry name" value="HOMEOBOX_2"/>
    <property type="match status" value="1"/>
</dbReference>
<dbReference type="Pfam" id="PF00046">
    <property type="entry name" value="Homeodomain"/>
    <property type="match status" value="1"/>
</dbReference>
<evidence type="ECO:0000256" key="7">
    <source>
        <dbReference type="SAM" id="MobiDB-lite"/>
    </source>
</evidence>
<dbReference type="InterPro" id="IPR050453">
    <property type="entry name" value="LIM_Homeobox_TF"/>
</dbReference>
<dbReference type="CDD" id="cd00086">
    <property type="entry name" value="homeodomain"/>
    <property type="match status" value="1"/>
</dbReference>
<keyword evidence="2 5" id="KW-0238">DNA-binding</keyword>
<reference evidence="9" key="1">
    <citation type="submission" date="2020-03" db="EMBL/GenBank/DDBJ databases">
        <title>Site-based positive gene gene selection in Geosmithia morbida across the United States reveals a broad range of putative effectors and factors for local host and environmental adapation.</title>
        <authorList>
            <person name="Onufrak A."/>
            <person name="Murdoch R.W."/>
            <person name="Gazis R."/>
            <person name="Huff M."/>
            <person name="Staton M."/>
            <person name="Klingeman W."/>
            <person name="Hadziabdic D."/>
        </authorList>
    </citation>
    <scope>NUCLEOTIDE SEQUENCE</scope>
    <source>
        <strain evidence="9">1262</strain>
    </source>
</reference>
<dbReference type="GO" id="GO:0005634">
    <property type="term" value="C:nucleus"/>
    <property type="evidence" value="ECO:0007669"/>
    <property type="project" value="UniProtKB-SubCell"/>
</dbReference>
<dbReference type="SMART" id="SM00389">
    <property type="entry name" value="HOX"/>
    <property type="match status" value="1"/>
</dbReference>
<gene>
    <name evidence="9" type="ORF">GMORB2_2927</name>
</gene>
<dbReference type="RefSeq" id="XP_035319141.1">
    <property type="nucleotide sequence ID" value="XM_035464903.1"/>
</dbReference>
<evidence type="ECO:0000256" key="1">
    <source>
        <dbReference type="ARBA" id="ARBA00004123"/>
    </source>
</evidence>
<feature type="compositionally biased region" description="Polar residues" evidence="7">
    <location>
        <begin position="178"/>
        <end position="207"/>
    </location>
</feature>
<dbReference type="GeneID" id="55969155"/>
<comment type="caution">
    <text evidence="9">The sequence shown here is derived from an EMBL/GenBank/DDBJ whole genome shotgun (WGS) entry which is preliminary data.</text>
</comment>
<dbReference type="Proteomes" id="UP000749293">
    <property type="component" value="Unassembled WGS sequence"/>
</dbReference>
<evidence type="ECO:0000313" key="9">
    <source>
        <dbReference type="EMBL" id="KAF4120489.1"/>
    </source>
</evidence>
<sequence>MSEFVKQPHPDAAHRERLSMEIPGLSPRQVQVWFQNRRAKIKRLNVEDRDQVLKMRTVPAGFDNVQALHSPYGAFPGLGSRMSHTSEPGSQRIGDHDPLTADARISDRDDKSSASVPTPGYERASFHFPPPGRSTTIPTDYTTSADVGYGPSYGGQMSPLVGGASPYPANRPMFNSPSSIGRQLTGSPQPMNPSESFSRNRVGSDNPTVVPWKPDTVEYPGYPTPHGRSATQPLYRTASHPNLGIGVYNAGNYQDPSMQPPVVDVQQQQQQRPPPDSDGSRRFPPMPLNMDMRDHQYRMGSHEPSPLSQGQGQYPRPTSYHHTATYPPAPLTAPGGSFSHQVGGSGSEAAAMVPGGYPDNSTQYPATAVSSEFPRSVYGAVPLPPRRADSFGDKRHERF</sequence>